<keyword evidence="1" id="KW-0472">Membrane</keyword>
<comment type="caution">
    <text evidence="3">The sequence shown here is derived from an EMBL/GenBank/DDBJ whole genome shotgun (WGS) entry which is preliminary data.</text>
</comment>
<keyword evidence="1" id="KW-0812">Transmembrane</keyword>
<keyword evidence="1" id="KW-1133">Transmembrane helix</keyword>
<dbReference type="Pfam" id="PF07811">
    <property type="entry name" value="TadE"/>
    <property type="match status" value="1"/>
</dbReference>
<feature type="domain" description="TadE-like" evidence="2">
    <location>
        <begin position="8"/>
        <end position="50"/>
    </location>
</feature>
<dbReference type="InterPro" id="IPR012495">
    <property type="entry name" value="TadE-like_dom"/>
</dbReference>
<evidence type="ECO:0000313" key="4">
    <source>
        <dbReference type="Proteomes" id="UP000626982"/>
    </source>
</evidence>
<name>A0ABQ2KLC7_9MICO</name>
<reference evidence="4" key="1">
    <citation type="journal article" date="2019" name="Int. J. Syst. Evol. Microbiol.">
        <title>The Global Catalogue of Microorganisms (GCM) 10K type strain sequencing project: providing services to taxonomists for standard genome sequencing and annotation.</title>
        <authorList>
            <consortium name="The Broad Institute Genomics Platform"/>
            <consortium name="The Broad Institute Genome Sequencing Center for Infectious Disease"/>
            <person name="Wu L."/>
            <person name="Ma J."/>
        </authorList>
    </citation>
    <scope>NUCLEOTIDE SEQUENCE [LARGE SCALE GENOMIC DNA]</scope>
    <source>
        <strain evidence="4">CGMCC 1.6960</strain>
    </source>
</reference>
<protein>
    <recommendedName>
        <fullName evidence="2">TadE-like domain-containing protein</fullName>
    </recommendedName>
</protein>
<organism evidence="3 4">
    <name type="scientific">Agrococcus terreus</name>
    <dbReference type="NCBI Taxonomy" id="574649"/>
    <lineage>
        <taxon>Bacteria</taxon>
        <taxon>Bacillati</taxon>
        <taxon>Actinomycetota</taxon>
        <taxon>Actinomycetes</taxon>
        <taxon>Micrococcales</taxon>
        <taxon>Microbacteriaceae</taxon>
        <taxon>Agrococcus</taxon>
    </lineage>
</organism>
<evidence type="ECO:0000259" key="2">
    <source>
        <dbReference type="Pfam" id="PF07811"/>
    </source>
</evidence>
<keyword evidence="4" id="KW-1185">Reference proteome</keyword>
<dbReference type="EMBL" id="BMLM01000002">
    <property type="protein sequence ID" value="GGN86935.1"/>
    <property type="molecule type" value="Genomic_DNA"/>
</dbReference>
<dbReference type="Proteomes" id="UP000626982">
    <property type="component" value="Unassembled WGS sequence"/>
</dbReference>
<proteinExistence type="predicted"/>
<feature type="transmembrane region" description="Helical" evidence="1">
    <location>
        <begin position="12"/>
        <end position="35"/>
    </location>
</feature>
<accession>A0ABQ2KLC7</accession>
<gene>
    <name evidence="3" type="ORF">GCM10010968_20950</name>
</gene>
<dbReference type="RefSeq" id="WP_188718260.1">
    <property type="nucleotide sequence ID" value="NZ_BAABBD010000003.1"/>
</dbReference>
<evidence type="ECO:0000256" key="1">
    <source>
        <dbReference type="SAM" id="Phobius"/>
    </source>
</evidence>
<evidence type="ECO:0000313" key="3">
    <source>
        <dbReference type="EMBL" id="GGN86935.1"/>
    </source>
</evidence>
<sequence>MSTIKDRGAAAVEFAIVLPLLLVVTFGIIAFGYAWHVQTVLDNAARQAVRVAALDSSPQRIANARQAAIDAARPSVSLVADQIAVAPATCTVGANVTATVTVSDFALVGGFGDVTLIGRGTMRCNG</sequence>